<dbReference type="AlphaFoldDB" id="A0AAN7ZBG8"/>
<feature type="domain" description="Transferrin receptor-like dimerisation" evidence="5">
    <location>
        <begin position="783"/>
        <end position="908"/>
    </location>
</feature>
<feature type="compositionally biased region" description="Acidic residues" evidence="2">
    <location>
        <begin position="160"/>
        <end position="170"/>
    </location>
</feature>
<dbReference type="InterPro" id="IPR039373">
    <property type="entry name" value="Peptidase_M28B"/>
</dbReference>
<sequence>MPSEKSRYEPAPPIPSYEEATAGDASSSRLPWPPSPSPSAADTRPDHETEAQSLLRHNRPLNLSRRTPAGYQPPHVETDDEGSDWSLEDDSDDNHVSEAAQVRREMQELEIEDPLSDSNASTSPWTKRISFSRFSLPRWKWRWRLPRMTVRLPRQSDNTNNDDNDDENGESNETRTRWRFPKLALSSRDVVLLIGRLLALTAVLGTVYLLFVSDLFANMSKRLNNQMYDPEAVREFLQLKIDSEQIRESLRHFTSYAHLAGTEGDYALAMDVHNSFVKNGFDQVAVDEYYVYLNYPQKNGRLIEIMSADGKKPIWSAILEENDVGGESAGHQTYAFHGHSMPGDVKGPLIYANYGSRKDFKRLADQGIDTKGAIALVRHHGTQQNVALKVKAAEMAGFVGCIVYSDPADNGFVKGEPAPKGRLMPSDGVERGSVSLSNWVIGDVLTPGWESKEGNPRMKLDQTKGLVHIPSLPIAWRDAQVLLQHIEGFGEQPPKGWRGGVPEVKWWTGNSSSPIVRLKNEQDDNEKQKIWNIYGKIDGIEQEEKSIIIGNHRDAWSFGATEPNSGTAIMLEVARVFGELAGKGWRPLRSIEFMSWDAEEYNMIGSTEFVEKNLEILQKQAFAYINLDGAISGQDFHAAGSPMFRKLVNKVLGRVFDPVANETLFTLWQDRKADLESLGSESDYVAFQDIAGTSSLDIRFDGKPHPRHSSYDNFQWMESIGDRDFVYHGLLGQVLALLIIELADRPVLPLDLGNYAFSLDRYYVDLWQWAEKKGIVGGENRKIKLDPIKEALNHVRKSITQFERWEPYWEQAVIAANGWEPAGLGLRRLDYNSRMAAFESDLLDLEIGGGIPNRTQFKHVIFGPQLWNEYKDPYFPAVRDVIETQDWPLAQAIIDKTAKIIDYAATALVAV</sequence>
<feature type="domain" description="Peptidase M28" evidence="6">
    <location>
        <begin position="532"/>
        <end position="715"/>
    </location>
</feature>
<evidence type="ECO:0000256" key="1">
    <source>
        <dbReference type="ARBA" id="ARBA00005634"/>
    </source>
</evidence>
<evidence type="ECO:0000256" key="2">
    <source>
        <dbReference type="SAM" id="MobiDB-lite"/>
    </source>
</evidence>
<keyword evidence="3" id="KW-1133">Transmembrane helix</keyword>
<dbReference type="Pfam" id="PF04389">
    <property type="entry name" value="Peptidase_M28"/>
    <property type="match status" value="1"/>
</dbReference>
<dbReference type="FunFam" id="3.40.630.10:FF:000101">
    <property type="entry name" value="N-acetylated alpha-linked acidic dipeptidase like 1"/>
    <property type="match status" value="1"/>
</dbReference>
<dbReference type="InterPro" id="IPR003137">
    <property type="entry name" value="PA_domain"/>
</dbReference>
<dbReference type="GO" id="GO:0004180">
    <property type="term" value="F:carboxypeptidase activity"/>
    <property type="evidence" value="ECO:0007669"/>
    <property type="project" value="TreeGrafter"/>
</dbReference>
<protein>
    <submittedName>
        <fullName evidence="7">Uncharacterized protein</fullName>
    </submittedName>
</protein>
<feature type="region of interest" description="Disordered" evidence="2">
    <location>
        <begin position="1"/>
        <end position="94"/>
    </location>
</feature>
<feature type="domain" description="PA" evidence="4">
    <location>
        <begin position="345"/>
        <end position="432"/>
    </location>
</feature>
<dbReference type="PANTHER" id="PTHR10404">
    <property type="entry name" value="N-ACETYLATED-ALPHA-LINKED ACIDIC DIPEPTIDASE"/>
    <property type="match status" value="1"/>
</dbReference>
<dbReference type="SUPFAM" id="SSF47672">
    <property type="entry name" value="Transferrin receptor-like dimerisation domain"/>
    <property type="match status" value="1"/>
</dbReference>
<dbReference type="Gene3D" id="3.50.30.30">
    <property type="match status" value="1"/>
</dbReference>
<evidence type="ECO:0000256" key="3">
    <source>
        <dbReference type="SAM" id="Phobius"/>
    </source>
</evidence>
<evidence type="ECO:0000313" key="7">
    <source>
        <dbReference type="EMBL" id="KAK5637457.1"/>
    </source>
</evidence>
<dbReference type="PANTHER" id="PTHR10404:SF71">
    <property type="entry name" value="CARBOXYPEPTIDASE TRE2, PUTATIVE (AFU_ORTHOLOGUE AFUA_3G10650)-RELATED"/>
    <property type="match status" value="1"/>
</dbReference>
<dbReference type="Proteomes" id="UP001305414">
    <property type="component" value="Unassembled WGS sequence"/>
</dbReference>
<evidence type="ECO:0000313" key="8">
    <source>
        <dbReference type="Proteomes" id="UP001305414"/>
    </source>
</evidence>
<dbReference type="Gene3D" id="3.40.630.10">
    <property type="entry name" value="Zn peptidases"/>
    <property type="match status" value="1"/>
</dbReference>
<feature type="transmembrane region" description="Helical" evidence="3">
    <location>
        <begin position="190"/>
        <end position="211"/>
    </location>
</feature>
<dbReference type="Gene3D" id="1.20.930.40">
    <property type="entry name" value="Transferrin receptor-like, dimerisation domain"/>
    <property type="match status" value="1"/>
</dbReference>
<keyword evidence="3" id="KW-0812">Transmembrane</keyword>
<keyword evidence="8" id="KW-1185">Reference proteome</keyword>
<dbReference type="SUPFAM" id="SSF52025">
    <property type="entry name" value="PA domain"/>
    <property type="match status" value="1"/>
</dbReference>
<dbReference type="SUPFAM" id="SSF53187">
    <property type="entry name" value="Zn-dependent exopeptidases"/>
    <property type="match status" value="1"/>
</dbReference>
<proteinExistence type="inferred from homology"/>
<evidence type="ECO:0000259" key="5">
    <source>
        <dbReference type="Pfam" id="PF04253"/>
    </source>
</evidence>
<dbReference type="InterPro" id="IPR036757">
    <property type="entry name" value="TFR-like_dimer_dom_sf"/>
</dbReference>
<organism evidence="7 8">
    <name type="scientific">Xylaria bambusicola</name>
    <dbReference type="NCBI Taxonomy" id="326684"/>
    <lineage>
        <taxon>Eukaryota</taxon>
        <taxon>Fungi</taxon>
        <taxon>Dikarya</taxon>
        <taxon>Ascomycota</taxon>
        <taxon>Pezizomycotina</taxon>
        <taxon>Sordariomycetes</taxon>
        <taxon>Xylariomycetidae</taxon>
        <taxon>Xylariales</taxon>
        <taxon>Xylariaceae</taxon>
        <taxon>Xylaria</taxon>
    </lineage>
</organism>
<dbReference type="Pfam" id="PF02225">
    <property type="entry name" value="PA"/>
    <property type="match status" value="1"/>
</dbReference>
<gene>
    <name evidence="7" type="ORF">RRF57_013172</name>
</gene>
<dbReference type="CDD" id="cd02121">
    <property type="entry name" value="PA_GCPII_like"/>
    <property type="match status" value="1"/>
</dbReference>
<feature type="compositionally biased region" description="Acidic residues" evidence="2">
    <location>
        <begin position="78"/>
        <end position="92"/>
    </location>
</feature>
<evidence type="ECO:0000259" key="6">
    <source>
        <dbReference type="Pfam" id="PF04389"/>
    </source>
</evidence>
<dbReference type="InterPro" id="IPR046450">
    <property type="entry name" value="PA_dom_sf"/>
</dbReference>
<accession>A0AAN7ZBG8</accession>
<dbReference type="CDD" id="cd08022">
    <property type="entry name" value="M28_PSMA_like"/>
    <property type="match status" value="1"/>
</dbReference>
<evidence type="ECO:0000259" key="4">
    <source>
        <dbReference type="Pfam" id="PF02225"/>
    </source>
</evidence>
<reference evidence="7 8" key="1">
    <citation type="submission" date="2023-10" db="EMBL/GenBank/DDBJ databases">
        <title>Draft genome sequence of Xylaria bambusicola isolate GMP-LS, the root and basal stem rot pathogen of sugarcane in Indonesia.</title>
        <authorList>
            <person name="Selvaraj P."/>
            <person name="Muralishankar V."/>
            <person name="Muruganantham S."/>
            <person name="Sp S."/>
            <person name="Haryani S."/>
            <person name="Lau K.J.X."/>
            <person name="Naqvi N.I."/>
        </authorList>
    </citation>
    <scope>NUCLEOTIDE SEQUENCE [LARGE SCALE GENOMIC DNA]</scope>
    <source>
        <strain evidence="7">GMP-LS</strain>
    </source>
</reference>
<dbReference type="EMBL" id="JAWHQM010000119">
    <property type="protein sequence ID" value="KAK5637457.1"/>
    <property type="molecule type" value="Genomic_DNA"/>
</dbReference>
<name>A0AAN7ZBG8_9PEZI</name>
<dbReference type="Pfam" id="PF04253">
    <property type="entry name" value="TFR_dimer"/>
    <property type="match status" value="1"/>
</dbReference>
<feature type="region of interest" description="Disordered" evidence="2">
    <location>
        <begin position="153"/>
        <end position="174"/>
    </location>
</feature>
<keyword evidence="3" id="KW-0472">Membrane</keyword>
<dbReference type="InterPro" id="IPR007484">
    <property type="entry name" value="Peptidase_M28"/>
</dbReference>
<dbReference type="InterPro" id="IPR007365">
    <property type="entry name" value="TFR-like_dimer_dom"/>
</dbReference>
<comment type="similarity">
    <text evidence="1">Belongs to the peptidase M28 family. M28B subfamily.</text>
</comment>
<comment type="caution">
    <text evidence="7">The sequence shown here is derived from an EMBL/GenBank/DDBJ whole genome shotgun (WGS) entry which is preliminary data.</text>
</comment>